<keyword evidence="3" id="KW-1185">Reference proteome</keyword>
<keyword evidence="1" id="KW-0472">Membrane</keyword>
<feature type="transmembrane region" description="Helical" evidence="1">
    <location>
        <begin position="87"/>
        <end position="106"/>
    </location>
</feature>
<comment type="caution">
    <text evidence="2">The sequence shown here is derived from an EMBL/GenBank/DDBJ whole genome shotgun (WGS) entry which is preliminary data.</text>
</comment>
<feature type="transmembrane region" description="Helical" evidence="1">
    <location>
        <begin position="49"/>
        <end position="67"/>
    </location>
</feature>
<dbReference type="InterPro" id="IPR014509">
    <property type="entry name" value="YjdF-like"/>
</dbReference>
<evidence type="ECO:0000313" key="2">
    <source>
        <dbReference type="EMBL" id="GGO91464.1"/>
    </source>
</evidence>
<gene>
    <name evidence="2" type="ORF">GCM10011584_25620</name>
</gene>
<protein>
    <recommendedName>
        <fullName evidence="4">VanZ family protein</fullName>
    </recommendedName>
</protein>
<dbReference type="EMBL" id="BMNI01000006">
    <property type="protein sequence ID" value="GGO91464.1"/>
    <property type="molecule type" value="Genomic_DNA"/>
</dbReference>
<organism evidence="2 3">
    <name type="scientific">Nocardioides phosphati</name>
    <dbReference type="NCBI Taxonomy" id="1867775"/>
    <lineage>
        <taxon>Bacteria</taxon>
        <taxon>Bacillati</taxon>
        <taxon>Actinomycetota</taxon>
        <taxon>Actinomycetes</taxon>
        <taxon>Propionibacteriales</taxon>
        <taxon>Nocardioidaceae</taxon>
        <taxon>Nocardioides</taxon>
    </lineage>
</organism>
<dbReference type="Proteomes" id="UP000655410">
    <property type="component" value="Unassembled WGS sequence"/>
</dbReference>
<evidence type="ECO:0008006" key="4">
    <source>
        <dbReference type="Google" id="ProtNLM"/>
    </source>
</evidence>
<accession>A0ABQ2NCS8</accession>
<evidence type="ECO:0000256" key="1">
    <source>
        <dbReference type="SAM" id="Phobius"/>
    </source>
</evidence>
<proteinExistence type="predicted"/>
<evidence type="ECO:0000313" key="3">
    <source>
        <dbReference type="Proteomes" id="UP000655410"/>
    </source>
</evidence>
<dbReference type="Pfam" id="PF09997">
    <property type="entry name" value="DUF2238"/>
    <property type="match status" value="1"/>
</dbReference>
<keyword evidence="1" id="KW-0812">Transmembrane</keyword>
<dbReference type="RefSeq" id="WP_229662848.1">
    <property type="nucleotide sequence ID" value="NZ_BMNI01000006.1"/>
</dbReference>
<sequence length="115" mass="12622">MLVDVTGNTLDLYDTVVWWDDLNHFMNWIPLSAGIGLLLTTGITRGWQVVLLVAGIGALLAIGWELGEWYTFIRRGTELDTAYEDTLGDEALGTLGGFVAGLLLVLRRRLTDSPA</sequence>
<name>A0ABQ2NCS8_9ACTN</name>
<reference evidence="3" key="1">
    <citation type="journal article" date="2019" name="Int. J. Syst. Evol. Microbiol.">
        <title>The Global Catalogue of Microorganisms (GCM) 10K type strain sequencing project: providing services to taxonomists for standard genome sequencing and annotation.</title>
        <authorList>
            <consortium name="The Broad Institute Genomics Platform"/>
            <consortium name="The Broad Institute Genome Sequencing Center for Infectious Disease"/>
            <person name="Wu L."/>
            <person name="Ma J."/>
        </authorList>
    </citation>
    <scope>NUCLEOTIDE SEQUENCE [LARGE SCALE GENOMIC DNA]</scope>
    <source>
        <strain evidence="3">CGMCC 4.7371</strain>
    </source>
</reference>
<feature type="transmembrane region" description="Helical" evidence="1">
    <location>
        <begin position="25"/>
        <end position="42"/>
    </location>
</feature>
<keyword evidence="1" id="KW-1133">Transmembrane helix</keyword>